<sequence>MVLKNFLQFNNSSLNDYQHIDPIHNDDLHSFNYHHHDGNSNNYNFQYDHDYRSGINEHHYSNYYYDDDRSSHINNTLLHNIHIFYLNDFHDNHDNNDELFINNADRYNYNLLNNDFNPPYFHHYKYIKHAKSNNYSNYSTSNENINAVNYHN</sequence>
<dbReference type="WBParaSite" id="PSAMB.scaffold3893size16510.g22850.t1">
    <property type="protein sequence ID" value="PSAMB.scaffold3893size16510.g22850.t1"/>
    <property type="gene ID" value="PSAMB.scaffold3893size16510.g22850"/>
</dbReference>
<accession>A0A914WCW1</accession>
<reference evidence="2" key="1">
    <citation type="submission" date="2022-11" db="UniProtKB">
        <authorList>
            <consortium name="WormBaseParasite"/>
        </authorList>
    </citation>
    <scope>IDENTIFICATION</scope>
</reference>
<dbReference type="AlphaFoldDB" id="A0A914WCW1"/>
<organism evidence="1 2">
    <name type="scientific">Plectus sambesii</name>
    <dbReference type="NCBI Taxonomy" id="2011161"/>
    <lineage>
        <taxon>Eukaryota</taxon>
        <taxon>Metazoa</taxon>
        <taxon>Ecdysozoa</taxon>
        <taxon>Nematoda</taxon>
        <taxon>Chromadorea</taxon>
        <taxon>Plectida</taxon>
        <taxon>Plectina</taxon>
        <taxon>Plectoidea</taxon>
        <taxon>Plectidae</taxon>
        <taxon>Plectus</taxon>
    </lineage>
</organism>
<keyword evidence="1" id="KW-1185">Reference proteome</keyword>
<dbReference type="Proteomes" id="UP000887566">
    <property type="component" value="Unplaced"/>
</dbReference>
<protein>
    <submittedName>
        <fullName evidence="2">Uncharacterized protein</fullName>
    </submittedName>
</protein>
<proteinExistence type="predicted"/>
<evidence type="ECO:0000313" key="1">
    <source>
        <dbReference type="Proteomes" id="UP000887566"/>
    </source>
</evidence>
<evidence type="ECO:0000313" key="2">
    <source>
        <dbReference type="WBParaSite" id="PSAMB.scaffold3893size16510.g22850.t1"/>
    </source>
</evidence>
<name>A0A914WCW1_9BILA</name>